<feature type="region of interest" description="Disordered" evidence="1">
    <location>
        <begin position="1"/>
        <end position="75"/>
    </location>
</feature>
<evidence type="ECO:0000313" key="2">
    <source>
        <dbReference type="EMBL" id="MFF3342799.1"/>
    </source>
</evidence>
<proteinExistence type="predicted"/>
<keyword evidence="3" id="KW-1185">Reference proteome</keyword>
<reference evidence="2 3" key="1">
    <citation type="submission" date="2024-10" db="EMBL/GenBank/DDBJ databases">
        <title>The Natural Products Discovery Center: Release of the First 8490 Sequenced Strains for Exploring Actinobacteria Biosynthetic Diversity.</title>
        <authorList>
            <person name="Kalkreuter E."/>
            <person name="Kautsar S.A."/>
            <person name="Yang D."/>
            <person name="Bader C.D."/>
            <person name="Teijaro C.N."/>
            <person name="Fluegel L."/>
            <person name="Davis C.M."/>
            <person name="Simpson J.R."/>
            <person name="Lauterbach L."/>
            <person name="Steele A.D."/>
            <person name="Gui C."/>
            <person name="Meng S."/>
            <person name="Li G."/>
            <person name="Viehrig K."/>
            <person name="Ye F."/>
            <person name="Su P."/>
            <person name="Kiefer A.F."/>
            <person name="Nichols A."/>
            <person name="Cepeda A.J."/>
            <person name="Yan W."/>
            <person name="Fan B."/>
            <person name="Jiang Y."/>
            <person name="Adhikari A."/>
            <person name="Zheng C.-J."/>
            <person name="Schuster L."/>
            <person name="Cowan T.M."/>
            <person name="Smanski M.J."/>
            <person name="Chevrette M.G."/>
            <person name="De Carvalho L.P.S."/>
            <person name="Shen B."/>
        </authorList>
    </citation>
    <scope>NUCLEOTIDE SEQUENCE [LARGE SCALE GENOMIC DNA]</scope>
    <source>
        <strain evidence="2 3">NPDC003029</strain>
    </source>
</reference>
<dbReference type="InterPro" id="IPR021373">
    <property type="entry name" value="DUF2993"/>
</dbReference>
<dbReference type="RefSeq" id="WP_387897954.1">
    <property type="nucleotide sequence ID" value="NZ_JBIAPK010000011.1"/>
</dbReference>
<accession>A0ABW6RQI1</accession>
<name>A0ABW6RQI1_9ACTN</name>
<evidence type="ECO:0000256" key="1">
    <source>
        <dbReference type="SAM" id="MobiDB-lite"/>
    </source>
</evidence>
<organism evidence="2 3">
    <name type="scientific">Streptomyces flavidovirens</name>
    <dbReference type="NCBI Taxonomy" id="67298"/>
    <lineage>
        <taxon>Bacteria</taxon>
        <taxon>Bacillati</taxon>
        <taxon>Actinomycetota</taxon>
        <taxon>Actinomycetes</taxon>
        <taxon>Kitasatosporales</taxon>
        <taxon>Streptomycetaceae</taxon>
        <taxon>Streptomyces</taxon>
    </lineage>
</organism>
<gene>
    <name evidence="2" type="ORF">ACFYWW_29425</name>
</gene>
<sequence>MRPPTRIASHPPNPYDELALLAPPEPDWADGDDHPQTVGDDDPLGLGLGPGIRNGDAEISDGADDADDWKPPNHRGRSRLAAAPVVLKLAVTGLVCASLLLACDRFAVLYAQDKAEEKLQQSLGLAAAPEVEIHGFPFLTQVAGRRLDEVEVSVPDVAADRVSLAEVRATAKDIRVVGSLPSSVQGAVIGSVDGDVLLSFDDLGRELGASQARFTKDGDSQVRVAGSLPVAGTEVRVQALAHIRRDGDQAVSTTVDHMRLDIPGLVTYRPGRDRAHSGLRLHPDAAARISREGAHIKALLAVPAVVDRLGVPKEWVERALRSEKDLNELTGSPRFVQRLMKLNLVDVVMDHPWLLEKAGIDPELIGALLNLRPPELSEQLSLSFRLPRTPGDLRLRGITVEREGIRADLAGTGLTFGKLASGKK</sequence>
<protein>
    <submittedName>
        <fullName evidence="2">DUF2993 domain-containing protein</fullName>
    </submittedName>
</protein>
<evidence type="ECO:0000313" key="3">
    <source>
        <dbReference type="Proteomes" id="UP001601976"/>
    </source>
</evidence>
<comment type="caution">
    <text evidence="2">The sequence shown here is derived from an EMBL/GenBank/DDBJ whole genome shotgun (WGS) entry which is preliminary data.</text>
</comment>
<feature type="compositionally biased region" description="Acidic residues" evidence="1">
    <location>
        <begin position="58"/>
        <end position="67"/>
    </location>
</feature>
<dbReference type="Pfam" id="PF11209">
    <property type="entry name" value="LmeA"/>
    <property type="match status" value="1"/>
</dbReference>
<dbReference type="EMBL" id="JBIAPK010000011">
    <property type="protein sequence ID" value="MFF3342799.1"/>
    <property type="molecule type" value="Genomic_DNA"/>
</dbReference>
<dbReference type="Proteomes" id="UP001601976">
    <property type="component" value="Unassembled WGS sequence"/>
</dbReference>